<dbReference type="InterPro" id="IPR052929">
    <property type="entry name" value="RNase_H-like_EbsB-rel"/>
</dbReference>
<sequence>MEGKHQHAEGLVAMVSRYLVELQRASGSRRVGIGLGGVDSWKPPEAGWVKVNYDVPLFADGKEGGVGVVARSKIGECVAWVSYLFAKIVYPEEVEAMAAREVALLAIRLSWPTIILEGDWASLVHKLQVRETDLSAIGPLTQDIKCIVVRSSCVFSLVRRAGNKVAHYLSRSAGAFTVGSPNLPTHVFQTPVSDLET</sequence>
<dbReference type="AlphaFoldDB" id="A0AAE2BTQ5"/>
<dbReference type="Pfam" id="PF13456">
    <property type="entry name" value="RVT_3"/>
    <property type="match status" value="1"/>
</dbReference>
<feature type="domain" description="RNase H type-1" evidence="1">
    <location>
        <begin position="52"/>
        <end position="173"/>
    </location>
</feature>
<dbReference type="GO" id="GO:0003676">
    <property type="term" value="F:nucleic acid binding"/>
    <property type="evidence" value="ECO:0007669"/>
    <property type="project" value="InterPro"/>
</dbReference>
<proteinExistence type="predicted"/>
<organism evidence="2 3">
    <name type="scientific">Sesamum angolense</name>
    <dbReference type="NCBI Taxonomy" id="2727404"/>
    <lineage>
        <taxon>Eukaryota</taxon>
        <taxon>Viridiplantae</taxon>
        <taxon>Streptophyta</taxon>
        <taxon>Embryophyta</taxon>
        <taxon>Tracheophyta</taxon>
        <taxon>Spermatophyta</taxon>
        <taxon>Magnoliopsida</taxon>
        <taxon>eudicotyledons</taxon>
        <taxon>Gunneridae</taxon>
        <taxon>Pentapetalae</taxon>
        <taxon>asterids</taxon>
        <taxon>lamiids</taxon>
        <taxon>Lamiales</taxon>
        <taxon>Pedaliaceae</taxon>
        <taxon>Sesamum</taxon>
    </lineage>
</organism>
<dbReference type="InterPro" id="IPR036397">
    <property type="entry name" value="RNaseH_sf"/>
</dbReference>
<dbReference type="PANTHER" id="PTHR47074:SF48">
    <property type="entry name" value="POLYNUCLEOTIDYL TRANSFERASE, RIBONUCLEASE H-LIKE SUPERFAMILY PROTEIN"/>
    <property type="match status" value="1"/>
</dbReference>
<name>A0AAE2BTQ5_9LAMI</name>
<dbReference type="PANTHER" id="PTHR47074">
    <property type="entry name" value="BNAC02G40300D PROTEIN"/>
    <property type="match status" value="1"/>
</dbReference>
<dbReference type="Gene3D" id="3.30.420.10">
    <property type="entry name" value="Ribonuclease H-like superfamily/Ribonuclease H"/>
    <property type="match status" value="1"/>
</dbReference>
<protein>
    <recommendedName>
        <fullName evidence="1">RNase H type-1 domain-containing protein</fullName>
    </recommendedName>
</protein>
<evidence type="ECO:0000313" key="2">
    <source>
        <dbReference type="EMBL" id="KAK4397431.1"/>
    </source>
</evidence>
<dbReference type="Proteomes" id="UP001289374">
    <property type="component" value="Unassembled WGS sequence"/>
</dbReference>
<dbReference type="InterPro" id="IPR002156">
    <property type="entry name" value="RNaseH_domain"/>
</dbReference>
<dbReference type="EMBL" id="JACGWL010000008">
    <property type="protein sequence ID" value="KAK4397431.1"/>
    <property type="molecule type" value="Genomic_DNA"/>
</dbReference>
<dbReference type="GO" id="GO:0004523">
    <property type="term" value="F:RNA-DNA hybrid ribonuclease activity"/>
    <property type="evidence" value="ECO:0007669"/>
    <property type="project" value="InterPro"/>
</dbReference>
<gene>
    <name evidence="2" type="ORF">Sango_1579700</name>
</gene>
<reference evidence="2" key="1">
    <citation type="submission" date="2020-06" db="EMBL/GenBank/DDBJ databases">
        <authorList>
            <person name="Li T."/>
            <person name="Hu X."/>
            <person name="Zhang T."/>
            <person name="Song X."/>
            <person name="Zhang H."/>
            <person name="Dai N."/>
            <person name="Sheng W."/>
            <person name="Hou X."/>
            <person name="Wei L."/>
        </authorList>
    </citation>
    <scope>NUCLEOTIDE SEQUENCE</scope>
    <source>
        <strain evidence="2">K16</strain>
        <tissue evidence="2">Leaf</tissue>
    </source>
</reference>
<keyword evidence="3" id="KW-1185">Reference proteome</keyword>
<evidence type="ECO:0000259" key="1">
    <source>
        <dbReference type="Pfam" id="PF13456"/>
    </source>
</evidence>
<comment type="caution">
    <text evidence="2">The sequence shown here is derived from an EMBL/GenBank/DDBJ whole genome shotgun (WGS) entry which is preliminary data.</text>
</comment>
<reference evidence="2" key="2">
    <citation type="journal article" date="2024" name="Plant">
        <title>Genomic evolution and insights into agronomic trait innovations of Sesamum species.</title>
        <authorList>
            <person name="Miao H."/>
            <person name="Wang L."/>
            <person name="Qu L."/>
            <person name="Liu H."/>
            <person name="Sun Y."/>
            <person name="Le M."/>
            <person name="Wang Q."/>
            <person name="Wei S."/>
            <person name="Zheng Y."/>
            <person name="Lin W."/>
            <person name="Duan Y."/>
            <person name="Cao H."/>
            <person name="Xiong S."/>
            <person name="Wang X."/>
            <person name="Wei L."/>
            <person name="Li C."/>
            <person name="Ma Q."/>
            <person name="Ju M."/>
            <person name="Zhao R."/>
            <person name="Li G."/>
            <person name="Mu C."/>
            <person name="Tian Q."/>
            <person name="Mei H."/>
            <person name="Zhang T."/>
            <person name="Gao T."/>
            <person name="Zhang H."/>
        </authorList>
    </citation>
    <scope>NUCLEOTIDE SEQUENCE</scope>
    <source>
        <strain evidence="2">K16</strain>
    </source>
</reference>
<accession>A0AAE2BTQ5</accession>
<evidence type="ECO:0000313" key="3">
    <source>
        <dbReference type="Proteomes" id="UP001289374"/>
    </source>
</evidence>